<dbReference type="OrthoDB" id="5105223at2759"/>
<feature type="compositionally biased region" description="Basic and acidic residues" evidence="1">
    <location>
        <begin position="242"/>
        <end position="251"/>
    </location>
</feature>
<feature type="compositionally biased region" description="Low complexity" evidence="1">
    <location>
        <begin position="112"/>
        <end position="129"/>
    </location>
</feature>
<dbReference type="EMBL" id="JAGTJS010000043">
    <property type="protein sequence ID" value="KAH7228632.1"/>
    <property type="molecule type" value="Genomic_DNA"/>
</dbReference>
<feature type="region of interest" description="Disordered" evidence="1">
    <location>
        <begin position="212"/>
        <end position="251"/>
    </location>
</feature>
<feature type="compositionally biased region" description="Pro residues" evidence="1">
    <location>
        <begin position="102"/>
        <end position="111"/>
    </location>
</feature>
<feature type="region of interest" description="Disordered" evidence="1">
    <location>
        <begin position="95"/>
        <end position="189"/>
    </location>
</feature>
<evidence type="ECO:0000313" key="3">
    <source>
        <dbReference type="Proteomes" id="UP000736672"/>
    </source>
</evidence>
<name>A0A9P9G0L7_FUSSL</name>
<proteinExistence type="predicted"/>
<accession>A0A9P9G0L7</accession>
<reference evidence="2" key="1">
    <citation type="journal article" date="2021" name="Nat. Commun.">
        <title>Genetic determinants of endophytism in the Arabidopsis root mycobiome.</title>
        <authorList>
            <person name="Mesny F."/>
            <person name="Miyauchi S."/>
            <person name="Thiergart T."/>
            <person name="Pickel B."/>
            <person name="Atanasova L."/>
            <person name="Karlsson M."/>
            <person name="Huettel B."/>
            <person name="Barry K.W."/>
            <person name="Haridas S."/>
            <person name="Chen C."/>
            <person name="Bauer D."/>
            <person name="Andreopoulos W."/>
            <person name="Pangilinan J."/>
            <person name="LaButti K."/>
            <person name="Riley R."/>
            <person name="Lipzen A."/>
            <person name="Clum A."/>
            <person name="Drula E."/>
            <person name="Henrissat B."/>
            <person name="Kohler A."/>
            <person name="Grigoriev I.V."/>
            <person name="Martin F.M."/>
            <person name="Hacquard S."/>
        </authorList>
    </citation>
    <scope>NUCLEOTIDE SEQUENCE</scope>
    <source>
        <strain evidence="2">FSSC 5 MPI-SDFR-AT-0091</strain>
    </source>
</reference>
<sequence>MAPPGTNIPPCRYPLTKEEERAYTDKKGIMALTFKYPDIAIATHFSIGSVSGSSSVALSQISHLPETPSGLSPNRIPSANSSNTDPLLVQAQLQQSNAGPSIPTPSFPPQLYPLAPAASPYPAQSSLAPAGPPPRPLPGPPVPFPTPVQPRPTPTVVPQQQQQQSAPSSTFSHNLAQRPESFRNSMHKAVGAETEMAKCIAEIHELDRLEQEARGGLAQESVEEKAKTTASKRRERKKKVTEKHNAHEDGY</sequence>
<dbReference type="AlphaFoldDB" id="A0A9P9G0L7"/>
<dbReference type="Proteomes" id="UP000736672">
    <property type="component" value="Unassembled WGS sequence"/>
</dbReference>
<gene>
    <name evidence="2" type="ORF">B0J15DRAFT_518369</name>
</gene>
<keyword evidence="3" id="KW-1185">Reference proteome</keyword>
<protein>
    <submittedName>
        <fullName evidence="2">Uncharacterized protein</fullName>
    </submittedName>
</protein>
<feature type="compositionally biased region" description="Pro residues" evidence="1">
    <location>
        <begin position="130"/>
        <end position="155"/>
    </location>
</feature>
<feature type="compositionally biased region" description="Low complexity" evidence="1">
    <location>
        <begin position="156"/>
        <end position="172"/>
    </location>
</feature>
<feature type="compositionally biased region" description="Basic residues" evidence="1">
    <location>
        <begin position="230"/>
        <end position="241"/>
    </location>
</feature>
<evidence type="ECO:0000256" key="1">
    <source>
        <dbReference type="SAM" id="MobiDB-lite"/>
    </source>
</evidence>
<evidence type="ECO:0000313" key="2">
    <source>
        <dbReference type="EMBL" id="KAH7228632.1"/>
    </source>
</evidence>
<organism evidence="2 3">
    <name type="scientific">Fusarium solani</name>
    <name type="common">Filamentous fungus</name>
    <dbReference type="NCBI Taxonomy" id="169388"/>
    <lineage>
        <taxon>Eukaryota</taxon>
        <taxon>Fungi</taxon>
        <taxon>Dikarya</taxon>
        <taxon>Ascomycota</taxon>
        <taxon>Pezizomycotina</taxon>
        <taxon>Sordariomycetes</taxon>
        <taxon>Hypocreomycetidae</taxon>
        <taxon>Hypocreales</taxon>
        <taxon>Nectriaceae</taxon>
        <taxon>Fusarium</taxon>
        <taxon>Fusarium solani species complex</taxon>
    </lineage>
</organism>
<comment type="caution">
    <text evidence="2">The sequence shown here is derived from an EMBL/GenBank/DDBJ whole genome shotgun (WGS) entry which is preliminary data.</text>
</comment>